<proteinExistence type="predicted"/>
<dbReference type="EMBL" id="SZPZ01000006">
    <property type="protein sequence ID" value="TKK74308.1"/>
    <property type="molecule type" value="Genomic_DNA"/>
</dbReference>
<evidence type="ECO:0000313" key="2">
    <source>
        <dbReference type="EMBL" id="TKK74308.1"/>
    </source>
</evidence>
<protein>
    <submittedName>
        <fullName evidence="2">Uncharacterized protein</fullName>
    </submittedName>
</protein>
<name>A0A4U3LFK5_9ACTN</name>
<dbReference type="OrthoDB" id="3823911at2"/>
<reference evidence="2 3" key="1">
    <citation type="submission" date="2019-04" db="EMBL/GenBank/DDBJ databases">
        <title>Kribbella sp. NEAU-THZ 27 nov., a novel actinomycete isolated from soil.</title>
        <authorList>
            <person name="Duan L."/>
        </authorList>
    </citation>
    <scope>NUCLEOTIDE SEQUENCE [LARGE SCALE GENOMIC DNA]</scope>
    <source>
        <strain evidence="3">NEAU-THZ27</strain>
    </source>
</reference>
<evidence type="ECO:0000256" key="1">
    <source>
        <dbReference type="SAM" id="MobiDB-lite"/>
    </source>
</evidence>
<feature type="region of interest" description="Disordered" evidence="1">
    <location>
        <begin position="1"/>
        <end position="22"/>
    </location>
</feature>
<evidence type="ECO:0000313" key="3">
    <source>
        <dbReference type="Proteomes" id="UP000305836"/>
    </source>
</evidence>
<feature type="compositionally biased region" description="Basic and acidic residues" evidence="1">
    <location>
        <begin position="9"/>
        <end position="22"/>
    </location>
</feature>
<dbReference type="AlphaFoldDB" id="A0A4U3LFK5"/>
<accession>A0A4U3LFK5</accession>
<comment type="caution">
    <text evidence="2">The sequence shown here is derived from an EMBL/GenBank/DDBJ whole genome shotgun (WGS) entry which is preliminary data.</text>
</comment>
<organism evidence="2 3">
    <name type="scientific">Kribbella jiaozuonensis</name>
    <dbReference type="NCBI Taxonomy" id="2575441"/>
    <lineage>
        <taxon>Bacteria</taxon>
        <taxon>Bacillati</taxon>
        <taxon>Actinomycetota</taxon>
        <taxon>Actinomycetes</taxon>
        <taxon>Propionibacteriales</taxon>
        <taxon>Kribbellaceae</taxon>
        <taxon>Kribbella</taxon>
    </lineage>
</organism>
<keyword evidence="3" id="KW-1185">Reference proteome</keyword>
<gene>
    <name evidence="2" type="ORF">FDA38_36580</name>
</gene>
<sequence length="174" mass="18877">MGVGLALRGSDDPERVNEGDAFGKADGSYEIGIHTARINDDVWYFAPAITNQSSEKLMLEDVEPGTLPDGLSFVGARLFDKEAFIAGIPMSWDSSGGSANDDPSTKPSTAVEGFTLLPGQTLPDDKIVYLHLRVTTSRRPLKSDGVRFIYEQRGKRYAQTLSANLTIAPSTPQR</sequence>
<dbReference type="RefSeq" id="WP_137258757.1">
    <property type="nucleotide sequence ID" value="NZ_JBHSPQ010000002.1"/>
</dbReference>
<dbReference type="Proteomes" id="UP000305836">
    <property type="component" value="Unassembled WGS sequence"/>
</dbReference>